<reference evidence="2 3" key="1">
    <citation type="submission" date="2018-07" db="EMBL/GenBank/DDBJ databases">
        <title>Identification of phenol metabolism pathways in Arcobacter.</title>
        <authorList>
            <person name="Miller W.G."/>
            <person name="Yee E."/>
            <person name="Bono J.L."/>
        </authorList>
    </citation>
    <scope>NUCLEOTIDE SEQUENCE [LARGE SCALE GENOMIC DNA]</scope>
    <source>
        <strain evidence="2 3">W63</strain>
    </source>
</reference>
<dbReference type="Gene3D" id="1.10.3210.10">
    <property type="entry name" value="Hypothetical protein af1432"/>
    <property type="match status" value="2"/>
</dbReference>
<dbReference type="PANTHER" id="PTHR43155">
    <property type="entry name" value="CYCLIC DI-GMP PHOSPHODIESTERASE PA4108-RELATED"/>
    <property type="match status" value="1"/>
</dbReference>
<organism evidence="2 3">
    <name type="scientific">Arcobacter aquimarinus</name>
    <dbReference type="NCBI Taxonomy" id="1315211"/>
    <lineage>
        <taxon>Bacteria</taxon>
        <taxon>Pseudomonadati</taxon>
        <taxon>Campylobacterota</taxon>
        <taxon>Epsilonproteobacteria</taxon>
        <taxon>Campylobacterales</taxon>
        <taxon>Arcobacteraceae</taxon>
        <taxon>Arcobacter</taxon>
    </lineage>
</organism>
<dbReference type="AlphaFoldDB" id="A0AAE7E0L1"/>
<sequence length="406" mass="46697">MTLSLNKFLFSISFALDLAESEIKCTSLKHSKRVAYICLRMADIMGLSDEEKFDLCSYSLLHDNGLIESFCNFTSEYNLSNVEDYFNVVNFSEHCSIGENNIKDFPFLTFQKNIILYHHEYYDGSGLFGKKENEIPIFAQLISFADTLDTNFDLSNICYDKKELILDFVKINEKKLFSKQIVDAYSILSESFLFWGDLEYFDEVNPLEKILPNFAIEVPLESFLSITKIFSKIIDGKSKFTAKHSVDLEEKSLKLVEYFNLDDETKLKIQIASNLHDIGKLGTPNAILDKEGSLTNQELFEIKKHAYLTHSILSKIDNFSDITKWASSHHEKLDGSGYPFGLTSNELGLEERIVSCLDFYQALVEDRPYRKSMTHKEAVLILRKNLSDYEIDIDIVNAIDIVFDEK</sequence>
<evidence type="ECO:0000313" key="3">
    <source>
        <dbReference type="Proteomes" id="UP000502065"/>
    </source>
</evidence>
<dbReference type="KEGG" id="aaqi:AAQM_0496"/>
<feature type="domain" description="HD-GYP" evidence="1">
    <location>
        <begin position="5"/>
        <end position="201"/>
    </location>
</feature>
<dbReference type="Pfam" id="PF13487">
    <property type="entry name" value="HD_5"/>
    <property type="match status" value="2"/>
</dbReference>
<protein>
    <submittedName>
        <fullName evidence="2">C-di-GMP phosphodiesterase, class II (HD-GYP domain)</fullName>
    </submittedName>
</protein>
<evidence type="ECO:0000259" key="1">
    <source>
        <dbReference type="PROSITE" id="PS51832"/>
    </source>
</evidence>
<dbReference type="SMART" id="SM00471">
    <property type="entry name" value="HDc"/>
    <property type="match status" value="2"/>
</dbReference>
<dbReference type="Proteomes" id="UP000502065">
    <property type="component" value="Chromosome"/>
</dbReference>
<keyword evidence="3" id="KW-1185">Reference proteome</keyword>
<dbReference type="SUPFAM" id="SSF109604">
    <property type="entry name" value="HD-domain/PDEase-like"/>
    <property type="match status" value="2"/>
</dbReference>
<gene>
    <name evidence="2" type="ORF">AAQM_0496</name>
</gene>
<dbReference type="InterPro" id="IPR037522">
    <property type="entry name" value="HD_GYP_dom"/>
</dbReference>
<dbReference type="EMBL" id="CP030944">
    <property type="protein sequence ID" value="QKE25269.1"/>
    <property type="molecule type" value="Genomic_DNA"/>
</dbReference>
<dbReference type="InterPro" id="IPR003607">
    <property type="entry name" value="HD/PDEase_dom"/>
</dbReference>
<evidence type="ECO:0000313" key="2">
    <source>
        <dbReference type="EMBL" id="QKE25269.1"/>
    </source>
</evidence>
<feature type="domain" description="HD-GYP" evidence="1">
    <location>
        <begin position="219"/>
        <end position="406"/>
    </location>
</feature>
<dbReference type="PROSITE" id="PS51832">
    <property type="entry name" value="HD_GYP"/>
    <property type="match status" value="2"/>
</dbReference>
<name>A0AAE7E0L1_9BACT</name>
<dbReference type="PANTHER" id="PTHR43155:SF1">
    <property type="entry name" value="3'3'-CGAMP-SPECIFIC PHOSPHODIESTERASE 1"/>
    <property type="match status" value="1"/>
</dbReference>
<accession>A0AAE7E0L1</accession>
<dbReference type="RefSeq" id="WP_164967016.1">
    <property type="nucleotide sequence ID" value="NZ_CBCSAE010000001.1"/>
</dbReference>
<dbReference type="CDD" id="cd00077">
    <property type="entry name" value="HDc"/>
    <property type="match status" value="2"/>
</dbReference>
<proteinExistence type="predicted"/>